<feature type="chain" id="PRO_5045350502" description="Periplasmic binding protein domain-containing protein" evidence="3">
    <location>
        <begin position="36"/>
        <end position="339"/>
    </location>
</feature>
<evidence type="ECO:0000313" key="6">
    <source>
        <dbReference type="Proteomes" id="UP000598032"/>
    </source>
</evidence>
<protein>
    <recommendedName>
        <fullName evidence="4">Periplasmic binding protein domain-containing protein</fullName>
    </recommendedName>
</protein>
<reference evidence="5 6" key="1">
    <citation type="submission" date="2020-10" db="EMBL/GenBank/DDBJ databases">
        <authorList>
            <person name="Peeters C."/>
        </authorList>
    </citation>
    <scope>NUCLEOTIDE SEQUENCE [LARGE SCALE GENOMIC DNA]</scope>
    <source>
        <strain evidence="5 6">LMG 28140</strain>
    </source>
</reference>
<dbReference type="InterPro" id="IPR028082">
    <property type="entry name" value="Peripla_BP_I"/>
</dbReference>
<evidence type="ECO:0000313" key="5">
    <source>
        <dbReference type="EMBL" id="CAD6546350.1"/>
    </source>
</evidence>
<dbReference type="CDD" id="cd19965">
    <property type="entry name" value="PBP1_ABC_sugar_binding-like"/>
    <property type="match status" value="1"/>
</dbReference>
<dbReference type="Proteomes" id="UP000598032">
    <property type="component" value="Unassembled WGS sequence"/>
</dbReference>
<evidence type="ECO:0000256" key="1">
    <source>
        <dbReference type="ARBA" id="ARBA00004418"/>
    </source>
</evidence>
<dbReference type="InterPro" id="IPR050555">
    <property type="entry name" value="Bact_Solute-Bind_Prot2"/>
</dbReference>
<comment type="caution">
    <text evidence="5">The sequence shown here is derived from an EMBL/GenBank/DDBJ whole genome shotgun (WGS) entry which is preliminary data.</text>
</comment>
<name>A0ABM8NWA1_9BURK</name>
<keyword evidence="6" id="KW-1185">Reference proteome</keyword>
<accession>A0ABM8NWA1</accession>
<evidence type="ECO:0000256" key="3">
    <source>
        <dbReference type="SAM" id="SignalP"/>
    </source>
</evidence>
<dbReference type="PANTHER" id="PTHR30036:SF7">
    <property type="entry name" value="ABC TRANSPORTER PERIPLASMIC-BINDING PROTEIN YPHF"/>
    <property type="match status" value="1"/>
</dbReference>
<dbReference type="Pfam" id="PF13407">
    <property type="entry name" value="Peripla_BP_4"/>
    <property type="match status" value="1"/>
</dbReference>
<evidence type="ECO:0000256" key="2">
    <source>
        <dbReference type="ARBA" id="ARBA00007639"/>
    </source>
</evidence>
<feature type="signal peptide" evidence="3">
    <location>
        <begin position="1"/>
        <end position="35"/>
    </location>
</feature>
<keyword evidence="3" id="KW-0732">Signal</keyword>
<dbReference type="RefSeq" id="WP_201644294.1">
    <property type="nucleotide sequence ID" value="NZ_CAJHCP010000009.1"/>
</dbReference>
<proteinExistence type="inferred from homology"/>
<gene>
    <name evidence="5" type="ORF">LMG28140_04321</name>
</gene>
<dbReference type="InterPro" id="IPR025997">
    <property type="entry name" value="SBP_2_dom"/>
</dbReference>
<evidence type="ECO:0000259" key="4">
    <source>
        <dbReference type="Pfam" id="PF13407"/>
    </source>
</evidence>
<dbReference type="PANTHER" id="PTHR30036">
    <property type="entry name" value="D-XYLOSE-BINDING PERIPLASMIC PROTEIN"/>
    <property type="match status" value="1"/>
</dbReference>
<comment type="subcellular location">
    <subcellularLocation>
        <location evidence="1">Periplasm</location>
    </subcellularLocation>
</comment>
<sequence>MNPKIPSVELRPLASRFVVAACVACSLFGANPARSAEPLNIVMLTHGAATNAFWQAVKKGFDDACARVQAHCQMVFTQTDGSIEQQSSNFQAALARKPDAILTTIVDDSALTSMINEARAKNVMVIAYNVDQSGGASGAAKRQAFIGQNFVPAGRSLAQQLSRQFPKDGPIRVLVGVSAPGQNWAEQRAKGVMQGLDDWKRANPTRKIVIDRLDSGTDLSVTGERVGAYLTAHPDTTAYFDMGFFHAAVAQTLKDRGVPPGKVLLAGFDIVPQVLQMMKAGYIQAEVDQQPYTQGFMPVMQVYLAKSFGLAPADINTGDSLVMPAQADSVIALAQKGLR</sequence>
<dbReference type="SUPFAM" id="SSF53822">
    <property type="entry name" value="Periplasmic binding protein-like I"/>
    <property type="match status" value="1"/>
</dbReference>
<organism evidence="5 6">
    <name type="scientific">Paraburkholderia metrosideri</name>
    <dbReference type="NCBI Taxonomy" id="580937"/>
    <lineage>
        <taxon>Bacteria</taxon>
        <taxon>Pseudomonadati</taxon>
        <taxon>Pseudomonadota</taxon>
        <taxon>Betaproteobacteria</taxon>
        <taxon>Burkholderiales</taxon>
        <taxon>Burkholderiaceae</taxon>
        <taxon>Paraburkholderia</taxon>
    </lineage>
</organism>
<dbReference type="Gene3D" id="3.40.50.2300">
    <property type="match status" value="2"/>
</dbReference>
<feature type="domain" description="Periplasmic binding protein" evidence="4">
    <location>
        <begin position="48"/>
        <end position="303"/>
    </location>
</feature>
<comment type="similarity">
    <text evidence="2">Belongs to the bacterial solute-binding protein 2 family.</text>
</comment>
<dbReference type="EMBL" id="CAJHCP010000009">
    <property type="protein sequence ID" value="CAD6546350.1"/>
    <property type="molecule type" value="Genomic_DNA"/>
</dbReference>